<sequence length="1223" mass="132447">MSNPKAVHYHAALTSALLRGAWAEPTPGTAPNGTLLSWGELVRKWGKHTGGNTALIHHLREISLLYLSSTLHPTSSSGFINVPQTGLRSDTNATSVPPVAEEPSSGSSAEIASNTTSGSSFIHVPHPHLRRHKSKLSTDGAAPSSSGSTIRAIGASDEGSRAAYLSPGDLDGDEEDAGSWAEGTGWWSGVNPDHVYEVKEGIRDLEALLSGGKLKKGEIISARLILAYHLHAIGSHEGALRIYDEALHADEVQLGAVEGDAAILEHVRAQTLRGISSELLAQSDPDTAMQCYLSASHFAKTLSTSPFPLPAYLQSTNSQSQKLPFDSHRELHRHLSTSLSRAAVISARRPNSIIQSLRTLRTYHAHSLSWPSSFRPRQRQRMLLLYLRALLVGLPRAGVAAESPYLLEEGITSLSGRQIWQKEASAAITQGRSLLSATTQFPRAGSINAPVTAFTEFCVSLADAHPSLAREVIQVLWWSMTLTFQSQSVLRQLTRLLVAVGDKADARRTFELYIQLVLKSRETQQPDISLQLKRRPTDDIAVSPKEIQQQAEQAEAEDNGDRLGEERKGQMPEAEIDNDDNLIGALLIGARLLLKDLGDTDDAWRYAVLVADVVENGARRGRTVRQSLQAEVEEAKGIIRMAMAGRAGDPIARPTYQAQSLTHLKSAVSLDPSSPTAFYHLAYCQAEARAIDDAITSIHAALELDSKNVQSWHLLALLLTAQGDWTGAAKAGEAGVSVWEAEEDELWDEMLPSEEAGVETRDFAVASLQQAPTQRRSEPLLSLDGSLKSLPSVPPHTYPTPPEITRARRLEHVIRLRMTLNVIVEKTQGPEMAMLRQQELFAFFSARSGKNRGAALGRGLQGSTSSTSVGDARDLGGSYISVETPAANSGTLPSSGANDRVSVIPPTPNVDSIPSAPLLAAPIGLAAPSNDNSPESTIPSSPEPRDDDKASVRFRSGGRAKKALTKHLHVPSTLGRGSRPSSVRRLATPTASETSELKRLLPRLALADVFADSLFGPSRRASISSTTPSIAPTAAHSHFHTSSRTPAPPPPPPMSSANDHGRTPAESRILSNLWLMSAATFRRWGKPDQSLVAIEESETLDPLNPDVWIQLGLHHLSHSPPAYESALAAFTKSILLRPNHASAIVHLAKLYLSTGQVELAHQLLNQSTQDEGWDCPEAWYVLGKVCQVQERHERARECWMFALGLEKTRPGGVGGWDVIERWL</sequence>
<feature type="signal peptide" evidence="4">
    <location>
        <begin position="1"/>
        <end position="23"/>
    </location>
</feature>
<dbReference type="PANTHER" id="PTHR23083">
    <property type="entry name" value="TETRATRICOPEPTIDE REPEAT PROTEIN, TPR"/>
    <property type="match status" value="1"/>
</dbReference>
<dbReference type="STRING" id="71784.A0A1Y2BHC9"/>
<evidence type="ECO:0000256" key="3">
    <source>
        <dbReference type="SAM" id="MobiDB-lite"/>
    </source>
</evidence>
<dbReference type="OrthoDB" id="29013at2759"/>
<evidence type="ECO:0008006" key="7">
    <source>
        <dbReference type="Google" id="ProtNLM"/>
    </source>
</evidence>
<feature type="compositionally biased region" description="Basic residues" evidence="3">
    <location>
        <begin position="125"/>
        <end position="135"/>
    </location>
</feature>
<dbReference type="InParanoid" id="A0A1Y2BHC9"/>
<dbReference type="SMART" id="SM00028">
    <property type="entry name" value="TPR"/>
    <property type="match status" value="7"/>
</dbReference>
<feature type="compositionally biased region" description="Low complexity" evidence="3">
    <location>
        <begin position="1018"/>
        <end position="1035"/>
    </location>
</feature>
<dbReference type="InterPro" id="IPR019734">
    <property type="entry name" value="TPR_rpt"/>
</dbReference>
<dbReference type="Pfam" id="PF14559">
    <property type="entry name" value="TPR_19"/>
    <property type="match status" value="1"/>
</dbReference>
<comment type="similarity">
    <text evidence="2">Belongs to the YPP1 family.</text>
</comment>
<organism evidence="5 6">
    <name type="scientific">Naematelia encephala</name>
    <dbReference type="NCBI Taxonomy" id="71784"/>
    <lineage>
        <taxon>Eukaryota</taxon>
        <taxon>Fungi</taxon>
        <taxon>Dikarya</taxon>
        <taxon>Basidiomycota</taxon>
        <taxon>Agaricomycotina</taxon>
        <taxon>Tremellomycetes</taxon>
        <taxon>Tremellales</taxon>
        <taxon>Naemateliaceae</taxon>
        <taxon>Naematelia</taxon>
    </lineage>
</organism>
<evidence type="ECO:0000256" key="1">
    <source>
        <dbReference type="ARBA" id="ARBA00002550"/>
    </source>
</evidence>
<feature type="compositionally biased region" description="Basic and acidic residues" evidence="3">
    <location>
        <begin position="559"/>
        <end position="570"/>
    </location>
</feature>
<name>A0A1Y2BHC9_9TREE</name>
<accession>A0A1Y2BHC9</accession>
<dbReference type="Proteomes" id="UP000193986">
    <property type="component" value="Unassembled WGS sequence"/>
</dbReference>
<keyword evidence="4" id="KW-0732">Signal</keyword>
<dbReference type="Pfam" id="PF13432">
    <property type="entry name" value="TPR_16"/>
    <property type="match status" value="1"/>
</dbReference>
<dbReference type="PANTHER" id="PTHR23083:SF464">
    <property type="entry name" value="TETRATRICOPEPTIDE REPEAT DOMAIN 7, ISOFORM A"/>
    <property type="match status" value="1"/>
</dbReference>
<evidence type="ECO:0000256" key="2">
    <source>
        <dbReference type="ARBA" id="ARBA00038251"/>
    </source>
</evidence>
<feature type="region of interest" description="Disordered" evidence="3">
    <location>
        <begin position="1018"/>
        <end position="1063"/>
    </location>
</feature>
<feature type="region of interest" description="Disordered" evidence="3">
    <location>
        <begin position="886"/>
        <end position="909"/>
    </location>
</feature>
<feature type="compositionally biased region" description="Basic residues" evidence="3">
    <location>
        <begin position="956"/>
        <end position="969"/>
    </location>
</feature>
<gene>
    <name evidence="5" type="ORF">BCR39DRAFT_516718</name>
</gene>
<reference evidence="5 6" key="1">
    <citation type="submission" date="2016-07" db="EMBL/GenBank/DDBJ databases">
        <title>Pervasive Adenine N6-methylation of Active Genes in Fungi.</title>
        <authorList>
            <consortium name="DOE Joint Genome Institute"/>
            <person name="Mondo S.J."/>
            <person name="Dannebaum R.O."/>
            <person name="Kuo R.C."/>
            <person name="Labutti K."/>
            <person name="Haridas S."/>
            <person name="Kuo A."/>
            <person name="Salamov A."/>
            <person name="Ahrendt S.R."/>
            <person name="Lipzen A."/>
            <person name="Sullivan W."/>
            <person name="Andreopoulos W.B."/>
            <person name="Clum A."/>
            <person name="Lindquist E."/>
            <person name="Daum C."/>
            <person name="Ramamoorthy G.K."/>
            <person name="Gryganskyi A."/>
            <person name="Culley D."/>
            <person name="Magnuson J.K."/>
            <person name="James T.Y."/>
            <person name="O'Malley M.A."/>
            <person name="Stajich J.E."/>
            <person name="Spatafora J.W."/>
            <person name="Visel A."/>
            <person name="Grigoriev I.V."/>
        </authorList>
    </citation>
    <scope>NUCLEOTIDE SEQUENCE [LARGE SCALE GENOMIC DNA]</scope>
    <source>
        <strain evidence="5 6">68-887.2</strain>
    </source>
</reference>
<evidence type="ECO:0000313" key="6">
    <source>
        <dbReference type="Proteomes" id="UP000193986"/>
    </source>
</evidence>
<feature type="compositionally biased region" description="Polar residues" evidence="3">
    <location>
        <begin position="886"/>
        <end position="897"/>
    </location>
</feature>
<feature type="compositionally biased region" description="Low complexity" evidence="3">
    <location>
        <begin position="924"/>
        <end position="940"/>
    </location>
</feature>
<comment type="function">
    <text evidence="1">Involved in endocytosis.</text>
</comment>
<dbReference type="InterPro" id="IPR011990">
    <property type="entry name" value="TPR-like_helical_dom_sf"/>
</dbReference>
<feature type="region of interest" description="Disordered" evidence="3">
    <location>
        <begin position="546"/>
        <end position="571"/>
    </location>
</feature>
<dbReference type="Gene3D" id="1.25.40.10">
    <property type="entry name" value="Tetratricopeptide repeat domain"/>
    <property type="match status" value="2"/>
</dbReference>
<protein>
    <recommendedName>
        <fullName evidence="7">TPR-like protein</fullName>
    </recommendedName>
</protein>
<evidence type="ECO:0000256" key="4">
    <source>
        <dbReference type="SAM" id="SignalP"/>
    </source>
</evidence>
<feature type="region of interest" description="Disordered" evidence="3">
    <location>
        <begin position="82"/>
        <end position="184"/>
    </location>
</feature>
<comment type="caution">
    <text evidence="5">The sequence shown here is derived from an EMBL/GenBank/DDBJ whole genome shotgun (WGS) entry which is preliminary data.</text>
</comment>
<dbReference type="AlphaFoldDB" id="A0A1Y2BHC9"/>
<keyword evidence="6" id="KW-1185">Reference proteome</keyword>
<feature type="region of interest" description="Disordered" evidence="3">
    <location>
        <begin position="924"/>
        <end position="995"/>
    </location>
</feature>
<evidence type="ECO:0000313" key="5">
    <source>
        <dbReference type="EMBL" id="ORY34198.1"/>
    </source>
</evidence>
<dbReference type="EMBL" id="MCFC01000003">
    <property type="protein sequence ID" value="ORY34198.1"/>
    <property type="molecule type" value="Genomic_DNA"/>
</dbReference>
<feature type="compositionally biased region" description="Polar residues" evidence="3">
    <location>
        <begin position="82"/>
        <end position="95"/>
    </location>
</feature>
<feature type="chain" id="PRO_5012237484" description="TPR-like protein" evidence="4">
    <location>
        <begin position="24"/>
        <end position="1223"/>
    </location>
</feature>
<dbReference type="SUPFAM" id="SSF48452">
    <property type="entry name" value="TPR-like"/>
    <property type="match status" value="1"/>
</dbReference>
<dbReference type="InterPro" id="IPR051722">
    <property type="entry name" value="Endocytosis_PI4K-reg_protein"/>
</dbReference>
<proteinExistence type="inferred from homology"/>
<feature type="compositionally biased region" description="Polar residues" evidence="3">
    <location>
        <begin position="104"/>
        <end position="120"/>
    </location>
</feature>